<feature type="binding site" evidence="6">
    <location>
        <position position="69"/>
    </location>
    <ligand>
        <name>Na(+)</name>
        <dbReference type="ChEBI" id="CHEBI:29101"/>
        <label>1</label>
    </ligand>
</feature>
<feature type="transmembrane region" description="Helical" evidence="9">
    <location>
        <begin position="462"/>
        <end position="490"/>
    </location>
</feature>
<comment type="caution">
    <text evidence="10">The sequence shown here is derived from an EMBL/GenBank/DDBJ whole genome shotgun (WGS) entry which is preliminary data.</text>
</comment>
<dbReference type="AlphaFoldDB" id="A0AAD9QEF5"/>
<dbReference type="Pfam" id="PF00209">
    <property type="entry name" value="SNF"/>
    <property type="match status" value="2"/>
</dbReference>
<evidence type="ECO:0000313" key="11">
    <source>
        <dbReference type="Proteomes" id="UP001249851"/>
    </source>
</evidence>
<dbReference type="PRINTS" id="PR00176">
    <property type="entry name" value="NANEUSMPORT"/>
</dbReference>
<dbReference type="PROSITE" id="PS00610">
    <property type="entry name" value="NA_NEUROTRAN_SYMP_1"/>
    <property type="match status" value="1"/>
</dbReference>
<dbReference type="PANTHER" id="PTHR11616">
    <property type="entry name" value="SODIUM/CHLORIDE DEPENDENT TRANSPORTER"/>
    <property type="match status" value="1"/>
</dbReference>
<comment type="similarity">
    <text evidence="8">Belongs to the sodium:neurotransmitter symporter (SNF) (TC 2.A.22) family.</text>
</comment>
<keyword evidence="3 8" id="KW-0812">Transmembrane</keyword>
<dbReference type="PANTHER" id="PTHR11616:SF241">
    <property type="entry name" value="SODIUM- AND CHLORIDE-DEPENDENT GLYCINE TRANSPORTER 2"/>
    <property type="match status" value="1"/>
</dbReference>
<dbReference type="SUPFAM" id="SSF161070">
    <property type="entry name" value="SNF-like"/>
    <property type="match status" value="1"/>
</dbReference>
<keyword evidence="6" id="KW-0479">Metal-binding</keyword>
<dbReference type="Proteomes" id="UP001249851">
    <property type="component" value="Unassembled WGS sequence"/>
</dbReference>
<reference evidence="10" key="1">
    <citation type="journal article" date="2023" name="G3 (Bethesda)">
        <title>Whole genome assembly and annotation of the endangered Caribbean coral Acropora cervicornis.</title>
        <authorList>
            <person name="Selwyn J.D."/>
            <person name="Vollmer S.V."/>
        </authorList>
    </citation>
    <scope>NUCLEOTIDE SEQUENCE</scope>
    <source>
        <strain evidence="10">K2</strain>
    </source>
</reference>
<evidence type="ECO:0000256" key="4">
    <source>
        <dbReference type="ARBA" id="ARBA00022989"/>
    </source>
</evidence>
<evidence type="ECO:0000256" key="9">
    <source>
        <dbReference type="SAM" id="Phobius"/>
    </source>
</evidence>
<feature type="transmembrane region" description="Helical" evidence="9">
    <location>
        <begin position="133"/>
        <end position="162"/>
    </location>
</feature>
<keyword evidence="7" id="KW-1015">Disulfide bond</keyword>
<dbReference type="GO" id="GO:0005886">
    <property type="term" value="C:plasma membrane"/>
    <property type="evidence" value="ECO:0007669"/>
    <property type="project" value="TreeGrafter"/>
</dbReference>
<dbReference type="GO" id="GO:0089718">
    <property type="term" value="P:amino acid import across plasma membrane"/>
    <property type="evidence" value="ECO:0007669"/>
    <property type="project" value="TreeGrafter"/>
</dbReference>
<dbReference type="InterPro" id="IPR037272">
    <property type="entry name" value="SNS_sf"/>
</dbReference>
<feature type="disulfide bond" evidence="7">
    <location>
        <begin position="173"/>
        <end position="179"/>
    </location>
</feature>
<feature type="binding site" evidence="6">
    <location>
        <position position="335"/>
    </location>
    <ligand>
        <name>Na(+)</name>
        <dbReference type="ChEBI" id="CHEBI:29101"/>
        <label>1</label>
    </ligand>
</feature>
<comment type="subcellular location">
    <subcellularLocation>
        <location evidence="1">Membrane</location>
        <topology evidence="1">Multi-pass membrane protein</topology>
    </subcellularLocation>
</comment>
<evidence type="ECO:0000256" key="1">
    <source>
        <dbReference type="ARBA" id="ARBA00004141"/>
    </source>
</evidence>
<dbReference type="InterPro" id="IPR000175">
    <property type="entry name" value="Na/ntran_symport"/>
</dbReference>
<evidence type="ECO:0000256" key="7">
    <source>
        <dbReference type="PIRSR" id="PIRSR600175-2"/>
    </source>
</evidence>
<feature type="transmembrane region" description="Helical" evidence="9">
    <location>
        <begin position="377"/>
        <end position="398"/>
    </location>
</feature>
<keyword evidence="5 9" id="KW-0472">Membrane</keyword>
<feature type="transmembrane region" description="Helical" evidence="9">
    <location>
        <begin position="323"/>
        <end position="344"/>
    </location>
</feature>
<feature type="transmembrane region" description="Helical" evidence="9">
    <location>
        <begin position="212"/>
        <end position="231"/>
    </location>
</feature>
<proteinExistence type="inferred from homology"/>
<keyword evidence="4 9" id="KW-1133">Transmembrane helix</keyword>
<dbReference type="GO" id="GO:0046872">
    <property type="term" value="F:metal ion binding"/>
    <property type="evidence" value="ECO:0007669"/>
    <property type="project" value="UniProtKB-KW"/>
</dbReference>
<keyword evidence="6" id="KW-0915">Sodium</keyword>
<accession>A0AAD9QEF5</accession>
<evidence type="ECO:0000256" key="3">
    <source>
        <dbReference type="ARBA" id="ARBA00022692"/>
    </source>
</evidence>
<feature type="binding site" evidence="6">
    <location>
        <position position="67"/>
    </location>
    <ligand>
        <name>Na(+)</name>
        <dbReference type="ChEBI" id="CHEBI:29101"/>
        <label>1</label>
    </ligand>
</feature>
<evidence type="ECO:0000256" key="6">
    <source>
        <dbReference type="PIRSR" id="PIRSR600175-1"/>
    </source>
</evidence>
<protein>
    <recommendedName>
        <fullName evidence="8">Transporter</fullName>
    </recommendedName>
</protein>
<feature type="binding site" evidence="6">
    <location>
        <position position="70"/>
    </location>
    <ligand>
        <name>Na(+)</name>
        <dbReference type="ChEBI" id="CHEBI:29101"/>
        <label>1</label>
    </ligand>
</feature>
<gene>
    <name evidence="10" type="ORF">P5673_018065</name>
</gene>
<organism evidence="10 11">
    <name type="scientific">Acropora cervicornis</name>
    <name type="common">Staghorn coral</name>
    <dbReference type="NCBI Taxonomy" id="6130"/>
    <lineage>
        <taxon>Eukaryota</taxon>
        <taxon>Metazoa</taxon>
        <taxon>Cnidaria</taxon>
        <taxon>Anthozoa</taxon>
        <taxon>Hexacorallia</taxon>
        <taxon>Scleractinia</taxon>
        <taxon>Astrocoeniina</taxon>
        <taxon>Acroporidae</taxon>
        <taxon>Acropora</taxon>
    </lineage>
</organism>
<evidence type="ECO:0000256" key="2">
    <source>
        <dbReference type="ARBA" id="ARBA00022448"/>
    </source>
</evidence>
<reference evidence="10" key="2">
    <citation type="journal article" date="2023" name="Science">
        <title>Genomic signatures of disease resistance in endangered staghorn corals.</title>
        <authorList>
            <person name="Vollmer S.V."/>
            <person name="Selwyn J.D."/>
            <person name="Despard B.A."/>
            <person name="Roesel C.L."/>
        </authorList>
    </citation>
    <scope>NUCLEOTIDE SEQUENCE</scope>
    <source>
        <strain evidence="10">K2</strain>
    </source>
</reference>
<keyword evidence="11" id="KW-1185">Reference proteome</keyword>
<evidence type="ECO:0000256" key="8">
    <source>
        <dbReference type="RuleBase" id="RU003732"/>
    </source>
</evidence>
<dbReference type="GO" id="GO:0005283">
    <property type="term" value="F:amino acid:sodium symporter activity"/>
    <property type="evidence" value="ECO:0007669"/>
    <property type="project" value="TreeGrafter"/>
</dbReference>
<feature type="transmembrane region" description="Helical" evidence="9">
    <location>
        <begin position="419"/>
        <end position="442"/>
    </location>
</feature>
<keyword evidence="8" id="KW-0769">Symport</keyword>
<feature type="transmembrane region" description="Helical" evidence="9">
    <location>
        <begin position="91"/>
        <end position="112"/>
    </location>
</feature>
<sequence>MKEMPRNERKDRSEVILALSSTQNDVDERSELKAEQNSERDTVSSEIEIVQRYTWGNKAEYILATLGYAVGFGNLWRFPYLCQKNGGGAFLIPYFTSLVLLGIPLFFLELAIGQSIRQGPIGVWRAIHPYLGGVGVASAVACLLVAMYYNMIIAWCFFYLFVSFQDPLPYSTCPLGPNCTTNEGCILAGRTQYFWYTKTLGAASSIEKMGDFQWHLCLVLFLAWALLYLFVSRGVRSVGKAVYITATLPYIVLAIFFGRAAHNSYDECLALYGGVNNTNLPSGVTLQEKCHNLTHWLSESFKGPGLTFIAFTEAILKLPLSPAWSVLLFCMLLSLGLGSMFGILEGALNSLHEQKLIPLRKEILTEYWLQMFDSFSATLPLLVICFFELVGVSWIYGANRFYDDIEYMLRLRPCWYWKVTWRFVSPLIVLVIFVCSLLNMGMKPVTYSAWRENKGDVKSVAYPTWCYFIIGSLICASCSCIPAVFMLRLFQRIHEKRKRDSEIVRDLLQSAKKSEREK</sequence>
<dbReference type="EMBL" id="JARQWQ010000040">
    <property type="protein sequence ID" value="KAK2559431.1"/>
    <property type="molecule type" value="Genomic_DNA"/>
</dbReference>
<evidence type="ECO:0000256" key="5">
    <source>
        <dbReference type="ARBA" id="ARBA00023136"/>
    </source>
</evidence>
<feature type="binding site" evidence="6">
    <location>
        <position position="339"/>
    </location>
    <ligand>
        <name>Na(+)</name>
        <dbReference type="ChEBI" id="CHEBI:29101"/>
        <label>1</label>
    </ligand>
</feature>
<evidence type="ECO:0000313" key="10">
    <source>
        <dbReference type="EMBL" id="KAK2559431.1"/>
    </source>
</evidence>
<name>A0AAD9QEF5_ACRCE</name>
<feature type="transmembrane region" description="Helical" evidence="9">
    <location>
        <begin position="61"/>
        <end position="79"/>
    </location>
</feature>
<feature type="binding site" evidence="6">
    <location>
        <position position="74"/>
    </location>
    <ligand>
        <name>Na(+)</name>
        <dbReference type="ChEBI" id="CHEBI:29101"/>
        <label>1</label>
    </ligand>
</feature>
<keyword evidence="2 8" id="KW-0813">Transport</keyword>
<dbReference type="PROSITE" id="PS50267">
    <property type="entry name" value="NA_NEUROTRAN_SYMP_3"/>
    <property type="match status" value="1"/>
</dbReference>